<dbReference type="EMBL" id="JBHSFE010000008">
    <property type="protein sequence ID" value="MFC4607903.1"/>
    <property type="molecule type" value="Genomic_DNA"/>
</dbReference>
<protein>
    <submittedName>
        <fullName evidence="2">Uncharacterized protein</fullName>
    </submittedName>
</protein>
<feature type="transmembrane region" description="Helical" evidence="1">
    <location>
        <begin position="6"/>
        <end position="26"/>
    </location>
</feature>
<keyword evidence="1" id="KW-0812">Transmembrane</keyword>
<evidence type="ECO:0000313" key="2">
    <source>
        <dbReference type="EMBL" id="MFC4607903.1"/>
    </source>
</evidence>
<accession>A0ABV9G2Z7</accession>
<reference evidence="3" key="1">
    <citation type="journal article" date="2019" name="Int. J. Syst. Evol. Microbiol.">
        <title>The Global Catalogue of Microorganisms (GCM) 10K type strain sequencing project: providing services to taxonomists for standard genome sequencing and annotation.</title>
        <authorList>
            <consortium name="The Broad Institute Genomics Platform"/>
            <consortium name="The Broad Institute Genome Sequencing Center for Infectious Disease"/>
            <person name="Wu L."/>
            <person name="Ma J."/>
        </authorList>
    </citation>
    <scope>NUCLEOTIDE SEQUENCE [LARGE SCALE GENOMIC DNA]</scope>
    <source>
        <strain evidence="3">CGMCC 4.7139</strain>
    </source>
</reference>
<dbReference type="Proteomes" id="UP001595993">
    <property type="component" value="Unassembled WGS sequence"/>
</dbReference>
<feature type="transmembrane region" description="Helical" evidence="1">
    <location>
        <begin position="47"/>
        <end position="72"/>
    </location>
</feature>
<proteinExistence type="predicted"/>
<keyword evidence="1" id="KW-0472">Membrane</keyword>
<sequence length="112" mass="11923">MGIERARGWAVCLAVVAGFCTGLFVWQSGAGPGLRGGFEGERDWSLLFVEGPLMVFGIPALALAAWALVGGALRAPDWVAAVVVVLLLAGAGWGSMEWLEARTEPFTKRYGW</sequence>
<dbReference type="RefSeq" id="WP_381193065.1">
    <property type="nucleotide sequence ID" value="NZ_JBHSFE010000008.1"/>
</dbReference>
<comment type="caution">
    <text evidence="2">The sequence shown here is derived from an EMBL/GenBank/DDBJ whole genome shotgun (WGS) entry which is preliminary data.</text>
</comment>
<evidence type="ECO:0000256" key="1">
    <source>
        <dbReference type="SAM" id="Phobius"/>
    </source>
</evidence>
<organism evidence="2 3">
    <name type="scientific">Streptomyces maoxianensis</name>
    <dbReference type="NCBI Taxonomy" id="1459942"/>
    <lineage>
        <taxon>Bacteria</taxon>
        <taxon>Bacillati</taxon>
        <taxon>Actinomycetota</taxon>
        <taxon>Actinomycetes</taxon>
        <taxon>Kitasatosporales</taxon>
        <taxon>Streptomycetaceae</taxon>
        <taxon>Streptomyces</taxon>
    </lineage>
</organism>
<keyword evidence="3" id="KW-1185">Reference proteome</keyword>
<feature type="transmembrane region" description="Helical" evidence="1">
    <location>
        <begin position="78"/>
        <end position="99"/>
    </location>
</feature>
<gene>
    <name evidence="2" type="ORF">ACFO9E_08745</name>
</gene>
<keyword evidence="1" id="KW-1133">Transmembrane helix</keyword>
<name>A0ABV9G2Z7_9ACTN</name>
<evidence type="ECO:0000313" key="3">
    <source>
        <dbReference type="Proteomes" id="UP001595993"/>
    </source>
</evidence>